<feature type="transmembrane region" description="Helical" evidence="1">
    <location>
        <begin position="20"/>
        <end position="39"/>
    </location>
</feature>
<keyword evidence="3" id="KW-1185">Reference proteome</keyword>
<evidence type="ECO:0000313" key="3">
    <source>
        <dbReference type="Proteomes" id="UP000193040"/>
    </source>
</evidence>
<dbReference type="Pfam" id="PF09489">
    <property type="entry name" value="CbtB"/>
    <property type="match status" value="1"/>
</dbReference>
<evidence type="ECO:0000313" key="2">
    <source>
        <dbReference type="EMBL" id="ORJ64893.1"/>
    </source>
</evidence>
<accession>A0A1X0YHW5</accession>
<name>A0A1X0YHW5_MYCSI</name>
<evidence type="ECO:0000256" key="1">
    <source>
        <dbReference type="SAM" id="Phobius"/>
    </source>
</evidence>
<dbReference type="InterPro" id="IPR012667">
    <property type="entry name" value="CbtB_put"/>
</dbReference>
<proteinExistence type="predicted"/>
<keyword evidence="1" id="KW-0472">Membrane</keyword>
<dbReference type="RefSeq" id="WP_061556026.1">
    <property type="nucleotide sequence ID" value="NZ_MZZM01000001.1"/>
</dbReference>
<reference evidence="2 3" key="1">
    <citation type="submission" date="2017-03" db="EMBL/GenBank/DDBJ databases">
        <title>Genomic insights into Mycobacterium simiae human colonization.</title>
        <authorList>
            <person name="Steffani J.L."/>
            <person name="Brunck M.E."/>
            <person name="Cruz E."/>
            <person name="Montiel R."/>
            <person name="Barona F."/>
        </authorList>
    </citation>
    <scope>NUCLEOTIDE SEQUENCE [LARGE SCALE GENOMIC DNA]</scope>
    <source>
        <strain evidence="2 3">MsiGto</strain>
    </source>
</reference>
<organism evidence="2 3">
    <name type="scientific">Mycobacterium simiae</name>
    <name type="common">Mycobacterium habana</name>
    <dbReference type="NCBI Taxonomy" id="1784"/>
    <lineage>
        <taxon>Bacteria</taxon>
        <taxon>Bacillati</taxon>
        <taxon>Actinomycetota</taxon>
        <taxon>Actinomycetes</taxon>
        <taxon>Mycobacteriales</taxon>
        <taxon>Mycobacteriaceae</taxon>
        <taxon>Mycobacterium</taxon>
        <taxon>Mycobacterium simiae complex</taxon>
    </lineage>
</organism>
<dbReference type="EMBL" id="MZZM01000001">
    <property type="protein sequence ID" value="ORJ64893.1"/>
    <property type="molecule type" value="Genomic_DNA"/>
</dbReference>
<keyword evidence="1" id="KW-1133">Transmembrane helix</keyword>
<dbReference type="Proteomes" id="UP000193040">
    <property type="component" value="Unassembled WGS sequence"/>
</dbReference>
<dbReference type="AlphaFoldDB" id="A0A1X0YHW5"/>
<keyword evidence="1" id="KW-0812">Transmembrane</keyword>
<comment type="caution">
    <text evidence="2">The sequence shown here is derived from an EMBL/GenBank/DDBJ whole genome shotgun (WGS) entry which is preliminary data.</text>
</comment>
<gene>
    <name evidence="2" type="ORF">B5M45_01160</name>
</gene>
<protein>
    <submittedName>
        <fullName evidence="2">Cobalt transporter</fullName>
    </submittedName>
</protein>
<sequence>MTMLPIEPVVRSIPVTLSGAAWLSVTTVLALLALYVVGFEHGTVSMFGSDPYVHEFTHDARHLLGYPCH</sequence>
<dbReference type="STRING" id="1784.VC42_03660"/>